<accession>A0ABQ8D3L6</accession>
<keyword evidence="10" id="KW-1185">Reference proteome</keyword>
<dbReference type="Pfam" id="PF02902">
    <property type="entry name" value="Peptidase_C48"/>
    <property type="match status" value="1"/>
</dbReference>
<dbReference type="EMBL" id="JAGKQM010000006">
    <property type="protein sequence ID" value="KAH0923363.1"/>
    <property type="molecule type" value="Genomic_DNA"/>
</dbReference>
<feature type="domain" description="GRF-type" evidence="8">
    <location>
        <begin position="944"/>
        <end position="987"/>
    </location>
</feature>
<dbReference type="PANTHER" id="PTHR48449">
    <property type="entry name" value="DUF1985 DOMAIN-CONTAINING PROTEIN"/>
    <property type="match status" value="1"/>
</dbReference>
<feature type="region of interest" description="Disordered" evidence="7">
    <location>
        <begin position="1"/>
        <end position="55"/>
    </location>
</feature>
<evidence type="ECO:0000256" key="1">
    <source>
        <dbReference type="ARBA" id="ARBA00022670"/>
    </source>
</evidence>
<feature type="region of interest" description="Disordered" evidence="7">
    <location>
        <begin position="371"/>
        <end position="445"/>
    </location>
</feature>
<dbReference type="InterPro" id="IPR010666">
    <property type="entry name" value="Znf_GRF"/>
</dbReference>
<dbReference type="PROSITE" id="PS51999">
    <property type="entry name" value="ZF_GRF"/>
    <property type="match status" value="1"/>
</dbReference>
<evidence type="ECO:0000259" key="8">
    <source>
        <dbReference type="PROSITE" id="PS51999"/>
    </source>
</evidence>
<evidence type="ECO:0000256" key="4">
    <source>
        <dbReference type="ARBA" id="ARBA00022801"/>
    </source>
</evidence>
<dbReference type="PANTHER" id="PTHR48449:SF1">
    <property type="entry name" value="DUF1985 DOMAIN-CONTAINING PROTEIN"/>
    <property type="match status" value="1"/>
</dbReference>
<feature type="compositionally biased region" description="Basic residues" evidence="7">
    <location>
        <begin position="298"/>
        <end position="317"/>
    </location>
</feature>
<feature type="region of interest" description="Disordered" evidence="7">
    <location>
        <begin position="595"/>
        <end position="620"/>
    </location>
</feature>
<dbReference type="Proteomes" id="UP000824890">
    <property type="component" value="Unassembled WGS sequence"/>
</dbReference>
<evidence type="ECO:0000256" key="5">
    <source>
        <dbReference type="ARBA" id="ARBA00022833"/>
    </source>
</evidence>
<keyword evidence="5" id="KW-0862">Zinc</keyword>
<protein>
    <recommendedName>
        <fullName evidence="8">GRF-type domain-containing protein</fullName>
    </recommendedName>
</protein>
<keyword evidence="1" id="KW-0645">Protease</keyword>
<evidence type="ECO:0000256" key="7">
    <source>
        <dbReference type="SAM" id="MobiDB-lite"/>
    </source>
</evidence>
<keyword evidence="2" id="KW-0479">Metal-binding</keyword>
<keyword evidence="4" id="KW-0378">Hydrolase</keyword>
<comment type="caution">
    <text evidence="9">The sequence shown here is derived from an EMBL/GenBank/DDBJ whole genome shotgun (WGS) entry which is preliminary data.</text>
</comment>
<proteinExistence type="predicted"/>
<dbReference type="InterPro" id="IPR003653">
    <property type="entry name" value="Peptidase_C48_C"/>
</dbReference>
<organism evidence="9 10">
    <name type="scientific">Brassica napus</name>
    <name type="common">Rape</name>
    <dbReference type="NCBI Taxonomy" id="3708"/>
    <lineage>
        <taxon>Eukaryota</taxon>
        <taxon>Viridiplantae</taxon>
        <taxon>Streptophyta</taxon>
        <taxon>Embryophyta</taxon>
        <taxon>Tracheophyta</taxon>
        <taxon>Spermatophyta</taxon>
        <taxon>Magnoliopsida</taxon>
        <taxon>eudicotyledons</taxon>
        <taxon>Gunneridae</taxon>
        <taxon>Pentapetalae</taxon>
        <taxon>rosids</taxon>
        <taxon>malvids</taxon>
        <taxon>Brassicales</taxon>
        <taxon>Brassicaceae</taxon>
        <taxon>Brassiceae</taxon>
        <taxon>Brassica</taxon>
    </lineage>
</organism>
<evidence type="ECO:0000256" key="6">
    <source>
        <dbReference type="PROSITE-ProRule" id="PRU01343"/>
    </source>
</evidence>
<name>A0ABQ8D3L6_BRANA</name>
<sequence>MVTFIAGSQPDLSRSRRSLMAKKNPSFSQAKEKKKNAASQDSDPPPSSSGTMQPDHRLPLRLFATDRFPINKLNIYSSPEILPFLRRVLSGTKEFQTIRQSCFGKLFDIPSRQAPISTKLIHSFLSRQLICGGDHTLFSVFGGNPFRYVLQEFGAVTGLNCSPFTEGYHPDTAKAVVAGKDGFPLTLQLVAFRAISQLLYFIPAPIDNRTLMDLEDGYLPQHGSINFLDIRRVEFSSNLAVSPVIAIENQSEPGWGDWPNQTKDDRLMYLEHLISEKYTFNKAMWPGGVTTEPLLKNPKARGHRHGKKKLTRVKQSLKPKPTINKETSSRKQRRISSYFTRSNVNTFTNEQLTEMVLVLQKQMKQMKNLLNQKKRKAHGRQSSFHTVLSRCKKQRSSHHEDQGAPIDQDFPDTHQSGVETAPVKPLASDLPTDQGDDMERDDHEDLQSPLISQYEAHIHRQASKNMNTTPDDIPDKTVHTTTVHASEALDCMEKNKDTIHNSHLDHQLEPADDVAHEAVIVPVSQIHISHDEVEPLFKTTNVLDTEDVDAIDNDREDVNNLVDHKSDEVNNDEQNITDQVVDVMDEETAAVHLHSQSTKTSHDGPNNGILKSPVPDETIQKPTETRTFGTLFPGRWDPPSKIYDKADHPNSPEISHILNHGLRIYDAISPDLPLSQGPIFDNTAGPSSPTAIRLRFSPLPFTSLTSPVKSNESGLGFASHATTPNAFKATASSISPPGIGRPTSAEECISIPSLLHSISACHRFHCTPSEFEFSNKSLLDIADPQQWTTTYQMQVLVHMLSARHSDILQTENAAFAPPIFCSAINDIWDDFNKCGVKPFICNRIPDIYINTRSGDCGPVTMKFLELHSHGDTSPGMAGITDQIVDDMRMQYAMDIYKTMVLPAKSDFTSFLPTLCKSPTLIMSSSSSSSRSHTGRQTTGIPTRCWCGANLTTFGAQTKENLFRRFYRCEIGLKRKTEHHLFKWVDEAIVDEINMVDAKHSQLKEDVDSYKIYTSKRLEIQAKHIEQTLHQLKILMDAKTDSCCTQDSPAFTTESTLASPTVAATAYNPLTNIAVAAIALGTMAWIYARLTN</sequence>
<feature type="region of interest" description="Disordered" evidence="7">
    <location>
        <begin position="291"/>
        <end position="335"/>
    </location>
</feature>
<reference evidence="9 10" key="1">
    <citation type="submission" date="2021-05" db="EMBL/GenBank/DDBJ databases">
        <title>Genome Assembly of Synthetic Allotetraploid Brassica napus Reveals Homoeologous Exchanges between Subgenomes.</title>
        <authorList>
            <person name="Davis J.T."/>
        </authorList>
    </citation>
    <scope>NUCLEOTIDE SEQUENCE [LARGE SCALE GENOMIC DNA]</scope>
    <source>
        <strain evidence="10">cv. Da-Ae</strain>
        <tissue evidence="9">Seedling</tissue>
    </source>
</reference>
<evidence type="ECO:0000256" key="2">
    <source>
        <dbReference type="ARBA" id="ARBA00022723"/>
    </source>
</evidence>
<evidence type="ECO:0000313" key="10">
    <source>
        <dbReference type="Proteomes" id="UP000824890"/>
    </source>
</evidence>
<keyword evidence="3 6" id="KW-0863">Zinc-finger</keyword>
<evidence type="ECO:0000256" key="3">
    <source>
        <dbReference type="ARBA" id="ARBA00022771"/>
    </source>
</evidence>
<evidence type="ECO:0000313" key="9">
    <source>
        <dbReference type="EMBL" id="KAH0923363.1"/>
    </source>
</evidence>
<gene>
    <name evidence="9" type="ORF">HID58_023381</name>
</gene>